<organism evidence="7 8">
    <name type="scientific">Candidatus Magnetominusculus xianensis</name>
    <dbReference type="NCBI Taxonomy" id="1748249"/>
    <lineage>
        <taxon>Bacteria</taxon>
        <taxon>Pseudomonadati</taxon>
        <taxon>Nitrospirota</taxon>
        <taxon>Nitrospiria</taxon>
        <taxon>Nitrospirales</taxon>
        <taxon>Nitrospiraceae</taxon>
        <taxon>Candidatus Magnetominusculus</taxon>
    </lineage>
</organism>
<dbReference type="CDD" id="cd07984">
    <property type="entry name" value="LPLAT_LABLAT-like"/>
    <property type="match status" value="1"/>
</dbReference>
<dbReference type="PANTHER" id="PTHR30606:SF10">
    <property type="entry name" value="PHOSPHATIDYLINOSITOL MANNOSIDE ACYLTRANSFERASE"/>
    <property type="match status" value="1"/>
</dbReference>
<keyword evidence="5" id="KW-0472">Membrane</keyword>
<comment type="subcellular location">
    <subcellularLocation>
        <location evidence="1">Cell inner membrane</location>
    </subcellularLocation>
</comment>
<reference evidence="7 8" key="1">
    <citation type="submission" date="2015-11" db="EMBL/GenBank/DDBJ databases">
        <authorList>
            <person name="Lin W."/>
        </authorList>
    </citation>
    <scope>NUCLEOTIDE SEQUENCE [LARGE SCALE GENOMIC DNA]</scope>
    <source>
        <strain evidence="7 8">HCH-1</strain>
    </source>
</reference>
<evidence type="ECO:0000256" key="6">
    <source>
        <dbReference type="ARBA" id="ARBA00023315"/>
    </source>
</evidence>
<dbReference type="PANTHER" id="PTHR30606">
    <property type="entry name" value="LIPID A BIOSYNTHESIS LAUROYL ACYLTRANSFERASE"/>
    <property type="match status" value="1"/>
</dbReference>
<evidence type="ECO:0000313" key="8">
    <source>
        <dbReference type="Proteomes" id="UP000060487"/>
    </source>
</evidence>
<protein>
    <submittedName>
        <fullName evidence="7">Lipid A biosynthesis acyltransferase</fullName>
    </submittedName>
</protein>
<keyword evidence="8" id="KW-1185">Reference proteome</keyword>
<dbReference type="InterPro" id="IPR004960">
    <property type="entry name" value="LipA_acyltrans"/>
</dbReference>
<keyword evidence="6 7" id="KW-0012">Acyltransferase</keyword>
<proteinExistence type="predicted"/>
<keyword evidence="3" id="KW-0997">Cell inner membrane</keyword>
<evidence type="ECO:0000256" key="5">
    <source>
        <dbReference type="ARBA" id="ARBA00023136"/>
    </source>
</evidence>
<dbReference type="Proteomes" id="UP000060487">
    <property type="component" value="Unassembled WGS sequence"/>
</dbReference>
<evidence type="ECO:0000313" key="7">
    <source>
        <dbReference type="EMBL" id="KWT81192.1"/>
    </source>
</evidence>
<gene>
    <name evidence="7" type="ORF">ASN18_2616</name>
</gene>
<keyword evidence="2" id="KW-1003">Cell membrane</keyword>
<sequence>MGQAEHRPPRTTAQAAAFLKWLYWRYVRIWFSFLPPAAINKFTAVAARLQVGVAGRRKQIMLEELELSSLIKGRSAGKLILKSFQNQLNSWIKQCYLRKMNDKTIDDYIPAEGLSHLDHALSLGKGAILLNPHFGPYMMIMPALGHRGYKVSQLAIQAESPRVARAGFTMLANKARYEAVEKSMPIRFINAGTETFDNFGLRNMAIRDVLNALRQNELVLYPPTGRGGRQWHSAPFLGRTANFNLVPYRIALKEGVPLIPVFLIDLTENVNSRNSARVVIEPAIEVSTGDTPEGLLMKYLTTLTAYIEKYPEHFAFFQFDMKLKSEWDDHPFFSLP</sequence>
<evidence type="ECO:0000256" key="3">
    <source>
        <dbReference type="ARBA" id="ARBA00022519"/>
    </source>
</evidence>
<accession>A0ABR5SCP6</accession>
<comment type="caution">
    <text evidence="7">The sequence shown here is derived from an EMBL/GenBank/DDBJ whole genome shotgun (WGS) entry which is preliminary data.</text>
</comment>
<dbReference type="Pfam" id="PF03279">
    <property type="entry name" value="Lip_A_acyltrans"/>
    <property type="match status" value="1"/>
</dbReference>
<evidence type="ECO:0000256" key="2">
    <source>
        <dbReference type="ARBA" id="ARBA00022475"/>
    </source>
</evidence>
<evidence type="ECO:0000256" key="4">
    <source>
        <dbReference type="ARBA" id="ARBA00022679"/>
    </source>
</evidence>
<dbReference type="GO" id="GO:0016746">
    <property type="term" value="F:acyltransferase activity"/>
    <property type="evidence" value="ECO:0007669"/>
    <property type="project" value="UniProtKB-KW"/>
</dbReference>
<dbReference type="EMBL" id="LNQR01000100">
    <property type="protein sequence ID" value="KWT81192.1"/>
    <property type="molecule type" value="Genomic_DNA"/>
</dbReference>
<evidence type="ECO:0000256" key="1">
    <source>
        <dbReference type="ARBA" id="ARBA00004533"/>
    </source>
</evidence>
<dbReference type="RefSeq" id="WP_085053237.1">
    <property type="nucleotide sequence ID" value="NZ_LNQR01000100.1"/>
</dbReference>
<keyword evidence="4" id="KW-0808">Transferase</keyword>
<name>A0ABR5SCP6_9BACT</name>